<evidence type="ECO:0000313" key="1">
    <source>
        <dbReference type="EMBL" id="MEN2786129.1"/>
    </source>
</evidence>
<keyword evidence="1" id="KW-0969">Cilium</keyword>
<dbReference type="EMBL" id="JBDIMF010000002">
    <property type="protein sequence ID" value="MEN2786129.1"/>
    <property type="molecule type" value="Genomic_DNA"/>
</dbReference>
<gene>
    <name evidence="1" type="ORF">ABC969_06795</name>
</gene>
<dbReference type="RefSeq" id="WP_345863932.1">
    <property type="nucleotide sequence ID" value="NZ_JBDIMF010000002.1"/>
</dbReference>
<keyword evidence="1" id="KW-0282">Flagellum</keyword>
<name>A0ABU9XQN1_9SPHN</name>
<organism evidence="1 2">
    <name type="scientific">Sphingomonas qilianensis</name>
    <dbReference type="NCBI Taxonomy" id="1736690"/>
    <lineage>
        <taxon>Bacteria</taxon>
        <taxon>Pseudomonadati</taxon>
        <taxon>Pseudomonadota</taxon>
        <taxon>Alphaproteobacteria</taxon>
        <taxon>Sphingomonadales</taxon>
        <taxon>Sphingomonadaceae</taxon>
        <taxon>Sphingomonas</taxon>
    </lineage>
</organism>
<protein>
    <submittedName>
        <fullName evidence="1">Flagellar biosynthesis regulator FlaF</fullName>
    </submittedName>
</protein>
<proteinExistence type="predicted"/>
<evidence type="ECO:0000313" key="2">
    <source>
        <dbReference type="Proteomes" id="UP001404104"/>
    </source>
</evidence>
<dbReference type="Proteomes" id="UP001404104">
    <property type="component" value="Unassembled WGS sequence"/>
</dbReference>
<comment type="caution">
    <text evidence="1">The sequence shown here is derived from an EMBL/GenBank/DDBJ whole genome shotgun (WGS) entry which is preliminary data.</text>
</comment>
<accession>A0ABU9XQN1</accession>
<reference evidence="1 2" key="1">
    <citation type="submission" date="2024-05" db="EMBL/GenBank/DDBJ databases">
        <authorList>
            <person name="Liu Q."/>
            <person name="Xin Y.-H."/>
        </authorList>
    </citation>
    <scope>NUCLEOTIDE SEQUENCE [LARGE SCALE GENOMIC DNA]</scope>
    <source>
        <strain evidence="1 2">CGMCC 1.15349</strain>
    </source>
</reference>
<dbReference type="InterPro" id="IPR010845">
    <property type="entry name" value="FlaF"/>
</dbReference>
<keyword evidence="2" id="KW-1185">Reference proteome</keyword>
<sequence length="119" mass="12972">MSLTAYQRARSIAETPRAMEHRLMSQITGEMIAAQDAGLERGALMPALHRNREVWNTFSSLCAASDNQLPVELRAGIISLALWVERYTGQVVRGQAPIADLISVNRAVIEGLAPENVAS</sequence>
<keyword evidence="1" id="KW-0966">Cell projection</keyword>
<dbReference type="Pfam" id="PF07309">
    <property type="entry name" value="FlaF"/>
    <property type="match status" value="1"/>
</dbReference>